<evidence type="ECO:0000256" key="4">
    <source>
        <dbReference type="ARBA" id="ARBA00022475"/>
    </source>
</evidence>
<evidence type="ECO:0000256" key="7">
    <source>
        <dbReference type="ARBA" id="ARBA00022989"/>
    </source>
</evidence>
<dbReference type="GO" id="GO:0005886">
    <property type="term" value="C:plasma membrane"/>
    <property type="evidence" value="ECO:0007669"/>
    <property type="project" value="UniProtKB-SubCell"/>
</dbReference>
<evidence type="ECO:0000256" key="6">
    <source>
        <dbReference type="ARBA" id="ARBA00022692"/>
    </source>
</evidence>
<feature type="domain" description="G-protein coupled receptors family 1 profile" evidence="14">
    <location>
        <begin position="21"/>
        <end position="284"/>
    </location>
</feature>
<comment type="subcellular location">
    <subcellularLocation>
        <location evidence="2 13">Cell membrane</location>
        <topology evidence="2 13">Multi-pass membrane protein</topology>
    </subcellularLocation>
</comment>
<reference evidence="15" key="2">
    <citation type="submission" date="2025-08" db="UniProtKB">
        <authorList>
            <consortium name="Ensembl"/>
        </authorList>
    </citation>
    <scope>IDENTIFICATION</scope>
    <source>
        <strain evidence="15">Thorbecke</strain>
    </source>
</reference>
<organism evidence="15 16">
    <name type="scientific">Oryctolagus cuniculus</name>
    <name type="common">Rabbit</name>
    <dbReference type="NCBI Taxonomy" id="9986"/>
    <lineage>
        <taxon>Eukaryota</taxon>
        <taxon>Metazoa</taxon>
        <taxon>Chordata</taxon>
        <taxon>Craniata</taxon>
        <taxon>Vertebrata</taxon>
        <taxon>Euteleostomi</taxon>
        <taxon>Mammalia</taxon>
        <taxon>Eutheria</taxon>
        <taxon>Euarchontoglires</taxon>
        <taxon>Glires</taxon>
        <taxon>Lagomorpha</taxon>
        <taxon>Leporidae</taxon>
        <taxon>Oryctolagus</taxon>
    </lineage>
</organism>
<keyword evidence="9 13" id="KW-0472">Membrane</keyword>
<dbReference type="GeneTree" id="ENSGT01030000234553"/>
<dbReference type="FunFam" id="1.20.1070.10:FF:000033">
    <property type="entry name" value="Vomeronasal type-1 receptor"/>
    <property type="match status" value="1"/>
</dbReference>
<evidence type="ECO:0000256" key="2">
    <source>
        <dbReference type="ARBA" id="ARBA00004651"/>
    </source>
</evidence>
<dbReference type="Gene3D" id="1.20.1070.10">
    <property type="entry name" value="Rhodopsin 7-helix transmembrane proteins"/>
    <property type="match status" value="1"/>
</dbReference>
<evidence type="ECO:0000256" key="8">
    <source>
        <dbReference type="ARBA" id="ARBA00023040"/>
    </source>
</evidence>
<keyword evidence="11" id="KW-0325">Glycoprotein</keyword>
<evidence type="ECO:0000313" key="16">
    <source>
        <dbReference type="Proteomes" id="UP000001811"/>
    </source>
</evidence>
<evidence type="ECO:0000256" key="5">
    <source>
        <dbReference type="ARBA" id="ARBA00022507"/>
    </source>
</evidence>
<dbReference type="HOGENOM" id="CLU_058641_0_1_1"/>
<name>G1U3C7_RABIT</name>
<evidence type="ECO:0000256" key="1">
    <source>
        <dbReference type="ARBA" id="ARBA00003878"/>
    </source>
</evidence>
<dbReference type="PaxDb" id="9986-ENSOCUP00000025806"/>
<accession>G1U3C7</accession>
<dbReference type="AlphaFoldDB" id="G1U3C7"/>
<evidence type="ECO:0000256" key="12">
    <source>
        <dbReference type="ARBA" id="ARBA00023224"/>
    </source>
</evidence>
<evidence type="ECO:0000256" key="10">
    <source>
        <dbReference type="ARBA" id="ARBA00023170"/>
    </source>
</evidence>
<evidence type="ECO:0000313" key="15">
    <source>
        <dbReference type="Ensembl" id="ENSOCUP00000023887.2"/>
    </source>
</evidence>
<proteinExistence type="inferred from homology"/>
<dbReference type="CTD" id="100310991"/>
<dbReference type="PANTHER" id="PTHR24062">
    <property type="entry name" value="VOMERONASAL TYPE-1 RECEPTOR"/>
    <property type="match status" value="1"/>
</dbReference>
<reference evidence="15 16" key="1">
    <citation type="journal article" date="2011" name="Nature">
        <title>A high-resolution map of human evolutionary constraint using 29 mammals.</title>
        <authorList>
            <person name="Lindblad-Toh K."/>
            <person name="Garber M."/>
            <person name="Zuk O."/>
            <person name="Lin M.F."/>
            <person name="Parker B.J."/>
            <person name="Washietl S."/>
            <person name="Kheradpour P."/>
            <person name="Ernst J."/>
            <person name="Jordan G."/>
            <person name="Mauceli E."/>
            <person name="Ward L.D."/>
            <person name="Lowe C.B."/>
            <person name="Holloway A.K."/>
            <person name="Clamp M."/>
            <person name="Gnerre S."/>
            <person name="Alfoldi J."/>
            <person name="Beal K."/>
            <person name="Chang J."/>
            <person name="Clawson H."/>
            <person name="Cuff J."/>
            <person name="Di Palma F."/>
            <person name="Fitzgerald S."/>
            <person name="Flicek P."/>
            <person name="Guttman M."/>
            <person name="Hubisz M.J."/>
            <person name="Jaffe D.B."/>
            <person name="Jungreis I."/>
            <person name="Kent W.J."/>
            <person name="Kostka D."/>
            <person name="Lara M."/>
            <person name="Martins A.L."/>
            <person name="Massingham T."/>
            <person name="Moltke I."/>
            <person name="Raney B.J."/>
            <person name="Rasmussen M.D."/>
            <person name="Robinson J."/>
            <person name="Stark A."/>
            <person name="Vilella A.J."/>
            <person name="Wen J."/>
            <person name="Xie X."/>
            <person name="Zody M.C."/>
            <person name="Baldwin J."/>
            <person name="Bloom T."/>
            <person name="Chin C.W."/>
            <person name="Heiman D."/>
            <person name="Nicol R."/>
            <person name="Nusbaum C."/>
            <person name="Young S."/>
            <person name="Wilkinson J."/>
            <person name="Worley K.C."/>
            <person name="Kovar C.L."/>
            <person name="Muzny D.M."/>
            <person name="Gibbs R.A."/>
            <person name="Cree A."/>
            <person name="Dihn H.H."/>
            <person name="Fowler G."/>
            <person name="Jhangiani S."/>
            <person name="Joshi V."/>
            <person name="Lee S."/>
            <person name="Lewis L.R."/>
            <person name="Nazareth L.V."/>
            <person name="Okwuonu G."/>
            <person name="Santibanez J."/>
            <person name="Warren W.C."/>
            <person name="Mardis E.R."/>
            <person name="Weinstock G.M."/>
            <person name="Wilson R.K."/>
            <person name="Delehaunty K."/>
            <person name="Dooling D."/>
            <person name="Fronik C."/>
            <person name="Fulton L."/>
            <person name="Fulton B."/>
            <person name="Graves T."/>
            <person name="Minx P."/>
            <person name="Sodergren E."/>
            <person name="Birney E."/>
            <person name="Margulies E.H."/>
            <person name="Herrero J."/>
            <person name="Green E.D."/>
            <person name="Haussler D."/>
            <person name="Siepel A."/>
            <person name="Goldman N."/>
            <person name="Pollard K.S."/>
            <person name="Pedersen J.S."/>
            <person name="Lander E.S."/>
            <person name="Kellis M."/>
        </authorList>
    </citation>
    <scope>NUCLEOTIDE SEQUENCE [LARGE SCALE GENOMIC DNA]</scope>
    <source>
        <strain evidence="16">Thorbecke</strain>
    </source>
</reference>
<protein>
    <recommendedName>
        <fullName evidence="13">Vomeronasal type-1 receptor</fullName>
    </recommendedName>
</protein>
<evidence type="ECO:0000256" key="13">
    <source>
        <dbReference type="RuleBase" id="RU364061"/>
    </source>
</evidence>
<keyword evidence="4 13" id="KW-1003">Cell membrane</keyword>
<dbReference type="OrthoDB" id="9596041at2759"/>
<evidence type="ECO:0000256" key="11">
    <source>
        <dbReference type="ARBA" id="ARBA00023180"/>
    </source>
</evidence>
<dbReference type="InterPro" id="IPR004072">
    <property type="entry name" value="Vmron_rcpt_1"/>
</dbReference>
<keyword evidence="5 13" id="KW-0589">Pheromone response</keyword>
<keyword evidence="10 13" id="KW-0675">Receptor</keyword>
<keyword evidence="7 13" id="KW-1133">Transmembrane helix</keyword>
<gene>
    <name evidence="15" type="primary">ORYCUNV1R1523</name>
</gene>
<dbReference type="PROSITE" id="PS50262">
    <property type="entry name" value="G_PROTEIN_RECEP_F1_2"/>
    <property type="match status" value="1"/>
</dbReference>
<dbReference type="RefSeq" id="NP_001160684.1">
    <property type="nucleotide sequence ID" value="NM_001167212.1"/>
</dbReference>
<keyword evidence="8 13" id="KW-0297">G-protein coupled receptor</keyword>
<dbReference type="FunCoup" id="G1U3C7">
    <property type="interactions" value="9"/>
</dbReference>
<dbReference type="SUPFAM" id="SSF81321">
    <property type="entry name" value="Family A G protein-coupled receptor-like"/>
    <property type="match status" value="1"/>
</dbReference>
<comment type="function">
    <text evidence="1">Putative pheromone receptor.</text>
</comment>
<evidence type="ECO:0000259" key="14">
    <source>
        <dbReference type="PROSITE" id="PS50262"/>
    </source>
</evidence>
<dbReference type="InterPro" id="IPR017452">
    <property type="entry name" value="GPCR_Rhodpsn_7TM"/>
</dbReference>
<reference evidence="15" key="3">
    <citation type="submission" date="2025-09" db="UniProtKB">
        <authorList>
            <consortium name="Ensembl"/>
        </authorList>
    </citation>
    <scope>IDENTIFICATION</scope>
    <source>
        <strain evidence="15">Thorbecke</strain>
    </source>
</reference>
<dbReference type="KEGG" id="ocu:100310991"/>
<dbReference type="Proteomes" id="UP000001811">
    <property type="component" value="Unplaced"/>
</dbReference>
<feature type="transmembrane region" description="Helical" evidence="13">
    <location>
        <begin position="167"/>
        <end position="185"/>
    </location>
</feature>
<keyword evidence="16" id="KW-1185">Reference proteome</keyword>
<dbReference type="GeneID" id="100310991"/>
<feature type="transmembrane region" description="Helical" evidence="13">
    <location>
        <begin position="234"/>
        <end position="257"/>
    </location>
</feature>
<feature type="transmembrane region" description="Helical" evidence="13">
    <location>
        <begin position="12"/>
        <end position="35"/>
    </location>
</feature>
<dbReference type="Ensembl" id="ENSOCUT00000025412.2">
    <property type="protein sequence ID" value="ENSOCUP00000023887.2"/>
    <property type="gene ID" value="ENSOCUG00000020901.2"/>
</dbReference>
<dbReference type="InParanoid" id="G1U3C7"/>
<dbReference type="GO" id="GO:0016503">
    <property type="term" value="F:pheromone receptor activity"/>
    <property type="evidence" value="ECO:0007669"/>
    <property type="project" value="InterPro"/>
</dbReference>
<evidence type="ECO:0000256" key="9">
    <source>
        <dbReference type="ARBA" id="ARBA00023136"/>
    </source>
</evidence>
<dbReference type="GO" id="GO:0007606">
    <property type="term" value="P:sensory perception of chemical stimulus"/>
    <property type="evidence" value="ECO:0007669"/>
    <property type="project" value="UniProtKB-ARBA"/>
</dbReference>
<evidence type="ECO:0000256" key="3">
    <source>
        <dbReference type="ARBA" id="ARBA00010663"/>
    </source>
</evidence>
<keyword evidence="12 13" id="KW-0807">Transducer</keyword>
<keyword evidence="6 13" id="KW-0812">Transmembrane</keyword>
<comment type="similarity">
    <text evidence="3 13">Belongs to the G-protein coupled receptor 1 family.</text>
</comment>
<feature type="transmembrane region" description="Helical" evidence="13">
    <location>
        <begin position="92"/>
        <end position="109"/>
    </location>
</feature>
<sequence>MVVYIIKETIFLFLTGLGLLGNMAVFANYICIFFVGTEKRSVYLILIHLAFTNIILLFSKGTPNTIAVLGLGNLLGDGGCKTVVYLERVARGLSICTSSLLVVVQAVIMSPRASVWGRARRRSAGHILPLLLFFWILNCFISMNLLCYIRSTNSMNTSLTRSHRYCYFVPESWIIRWVFFTFLFLRDALFQGLMACASDYLVLLLHAHHKHVLYLQNTQLLCTTAPEIRAAQSVLLLMLCFLSFYWTDCIISLYLSFSLEQDSITANVREFAAVGYAVLSPFVLIHRDGIRLNVGICNKIG</sequence>
<dbReference type="Pfam" id="PF03402">
    <property type="entry name" value="V1R"/>
    <property type="match status" value="1"/>
</dbReference>
<feature type="transmembrane region" description="Helical" evidence="13">
    <location>
        <begin position="130"/>
        <end position="151"/>
    </location>
</feature>
<dbReference type="GO" id="GO:0019236">
    <property type="term" value="P:response to pheromone"/>
    <property type="evidence" value="ECO:0007669"/>
    <property type="project" value="UniProtKB-KW"/>
</dbReference>